<evidence type="ECO:0000313" key="2">
    <source>
        <dbReference type="EMBL" id="KAF4671684.1"/>
    </source>
</evidence>
<comment type="caution">
    <text evidence="2">The sequence shown here is derived from an EMBL/GenBank/DDBJ whole genome shotgun (WGS) entry which is preliminary data.</text>
</comment>
<name>A0A7J6MJM3_PERCH</name>
<proteinExistence type="predicted"/>
<keyword evidence="3" id="KW-1185">Reference proteome</keyword>
<evidence type="ECO:0000313" key="3">
    <source>
        <dbReference type="Proteomes" id="UP000591131"/>
    </source>
</evidence>
<protein>
    <submittedName>
        <fullName evidence="2">Uncharacterized protein</fullName>
    </submittedName>
</protein>
<reference evidence="2 3" key="1">
    <citation type="submission" date="2020-04" db="EMBL/GenBank/DDBJ databases">
        <title>Perkinsus chesapeaki whole genome sequence.</title>
        <authorList>
            <person name="Bogema D.R."/>
        </authorList>
    </citation>
    <scope>NUCLEOTIDE SEQUENCE [LARGE SCALE GENOMIC DNA]</scope>
    <source>
        <strain evidence="2">ATCC PRA-425</strain>
    </source>
</reference>
<dbReference type="EMBL" id="JAAPAO010000131">
    <property type="protein sequence ID" value="KAF4671684.1"/>
    <property type="molecule type" value="Genomic_DNA"/>
</dbReference>
<dbReference type="Proteomes" id="UP000591131">
    <property type="component" value="Unassembled WGS sequence"/>
</dbReference>
<gene>
    <name evidence="2" type="ORF">FOL47_001353</name>
</gene>
<accession>A0A7J6MJM3</accession>
<organism evidence="2 3">
    <name type="scientific">Perkinsus chesapeaki</name>
    <name type="common">Clam parasite</name>
    <name type="synonym">Perkinsus andrewsi</name>
    <dbReference type="NCBI Taxonomy" id="330153"/>
    <lineage>
        <taxon>Eukaryota</taxon>
        <taxon>Sar</taxon>
        <taxon>Alveolata</taxon>
        <taxon>Perkinsozoa</taxon>
        <taxon>Perkinsea</taxon>
        <taxon>Perkinsida</taxon>
        <taxon>Perkinsidae</taxon>
        <taxon>Perkinsus</taxon>
    </lineage>
</organism>
<feature type="region of interest" description="Disordered" evidence="1">
    <location>
        <begin position="1"/>
        <end position="32"/>
    </location>
</feature>
<feature type="compositionally biased region" description="Polar residues" evidence="1">
    <location>
        <begin position="1"/>
        <end position="13"/>
    </location>
</feature>
<sequence>MEWSRNPGSSAFSDYQDLPEPHLSSGSSPGGKEGYQPRFLSYVGECEIEMDELKWNYYVMEGGYVATTDTTCNYDDIYSITFEKDNQQTEFAMEGLMMVPEAVLRKLKDPLAELKVLATVPVASDSEGCQTVADSVKDFILAKSESNARTFSDFIKVFCSFYRESIFEKVNRSDMIDITKLTI</sequence>
<evidence type="ECO:0000256" key="1">
    <source>
        <dbReference type="SAM" id="MobiDB-lite"/>
    </source>
</evidence>
<dbReference type="AlphaFoldDB" id="A0A7J6MJM3"/>